<keyword evidence="4" id="KW-1185">Reference proteome</keyword>
<feature type="signal peptide" evidence="1">
    <location>
        <begin position="1"/>
        <end position="24"/>
    </location>
</feature>
<evidence type="ECO:0000256" key="1">
    <source>
        <dbReference type="SAM" id="SignalP"/>
    </source>
</evidence>
<gene>
    <name evidence="3" type="ORF">SAMN05216602_4730</name>
</gene>
<name>A0A1I3QEL8_9GAMM</name>
<feature type="chain" id="PRO_5044373180" evidence="1">
    <location>
        <begin position="25"/>
        <end position="381"/>
    </location>
</feature>
<dbReference type="PANTHER" id="PTHR30535">
    <property type="entry name" value="VITAMIN B12-BINDING PROTEIN"/>
    <property type="match status" value="1"/>
</dbReference>
<feature type="domain" description="Fe/B12 periplasmic-binding" evidence="2">
    <location>
        <begin position="47"/>
        <end position="351"/>
    </location>
</feature>
<dbReference type="Pfam" id="PF01497">
    <property type="entry name" value="Peripla_BP_2"/>
    <property type="match status" value="1"/>
</dbReference>
<keyword evidence="1" id="KW-0732">Signal</keyword>
<reference evidence="4" key="1">
    <citation type="submission" date="2016-10" db="EMBL/GenBank/DDBJ databases">
        <authorList>
            <person name="Varghese N."/>
            <person name="Submissions S."/>
        </authorList>
    </citation>
    <scope>NUCLEOTIDE SEQUENCE [LARGE SCALE GENOMIC DNA]</scope>
    <source>
        <strain evidence="4">LMG 22563</strain>
    </source>
</reference>
<dbReference type="RefSeq" id="WP_074890199.1">
    <property type="nucleotide sequence ID" value="NZ_FORC01000009.1"/>
</dbReference>
<dbReference type="Gene3D" id="3.40.50.1980">
    <property type="entry name" value="Nitrogenase molybdenum iron protein domain"/>
    <property type="match status" value="2"/>
</dbReference>
<dbReference type="PROSITE" id="PS50983">
    <property type="entry name" value="FE_B12_PBP"/>
    <property type="match status" value="1"/>
</dbReference>
<accession>A0A1I3QEL8</accession>
<dbReference type="EMBL" id="FORC01000009">
    <property type="protein sequence ID" value="SFJ31992.1"/>
    <property type="molecule type" value="Genomic_DNA"/>
</dbReference>
<evidence type="ECO:0000313" key="3">
    <source>
        <dbReference type="EMBL" id="SFJ31992.1"/>
    </source>
</evidence>
<dbReference type="STRING" id="289370.SAMN05216602_4730"/>
<sequence length="381" mass="41226">MTIPSLFVRLTAALCLLASLGAHASDYPLTITDLAGLRVTIEHEPKRIVLQDGRDLFALALLDREDPFARIMVWNNIIKRSDPNTWQVFQKRWPESSGQAVDMQFGDEGDMNLEAVVAGKPDLLVFQLRARKSLEGAGVERKLAALKIPAIYVDSDLDPVPNGQQSVALLGKVLNREARAKAYLDFYKTRLAQVDKLVAEQGKRPLVFVEAKAGQGGASSCCFTHGDVYWGKLVQAAGGDNLGSRLLPGATGDVTLETVISKKPEVYVMSGTQFPGSASISPPFGFGPTVQQSAIDKAMRQLLQRPGMAQLQAVQQRRVYGVYHQFYASAWNILAVEYLAQAFYPQAAGGLDHAASTRALLGMTGLGEVPAILFGQAPAGE</sequence>
<evidence type="ECO:0000313" key="4">
    <source>
        <dbReference type="Proteomes" id="UP000183018"/>
    </source>
</evidence>
<dbReference type="InterPro" id="IPR002491">
    <property type="entry name" value="ABC_transptr_periplasmic_BD"/>
</dbReference>
<proteinExistence type="predicted"/>
<evidence type="ECO:0000259" key="2">
    <source>
        <dbReference type="PROSITE" id="PS50983"/>
    </source>
</evidence>
<dbReference type="Proteomes" id="UP000183018">
    <property type="component" value="Unassembled WGS sequence"/>
</dbReference>
<organism evidence="3 4">
    <name type="scientific">Phytopseudomonas argentinensis</name>
    <dbReference type="NCBI Taxonomy" id="289370"/>
    <lineage>
        <taxon>Bacteria</taxon>
        <taxon>Pseudomonadati</taxon>
        <taxon>Pseudomonadota</taxon>
        <taxon>Gammaproteobacteria</taxon>
        <taxon>Pseudomonadales</taxon>
        <taxon>Pseudomonadaceae</taxon>
        <taxon>Phytopseudomonas</taxon>
    </lineage>
</organism>
<dbReference type="SUPFAM" id="SSF53807">
    <property type="entry name" value="Helical backbone' metal receptor"/>
    <property type="match status" value="1"/>
</dbReference>
<dbReference type="InterPro" id="IPR050902">
    <property type="entry name" value="ABC_Transporter_SBP"/>
</dbReference>
<protein>
    <submittedName>
        <fullName evidence="3">Iron complex transport system substrate-binding protein</fullName>
    </submittedName>
</protein>
<dbReference type="OrthoDB" id="9775594at2"/>
<dbReference type="PANTHER" id="PTHR30535:SF34">
    <property type="entry name" value="MOLYBDATE-BINDING PROTEIN MOLA"/>
    <property type="match status" value="1"/>
</dbReference>
<dbReference type="AlphaFoldDB" id="A0A1I3QEL8"/>